<dbReference type="Proteomes" id="UP000035955">
    <property type="component" value="Unassembled WGS sequence"/>
</dbReference>
<protein>
    <submittedName>
        <fullName evidence="1">CoxB-like protein</fullName>
    </submittedName>
</protein>
<keyword evidence="2" id="KW-1185">Reference proteome</keyword>
<evidence type="ECO:0000313" key="1">
    <source>
        <dbReference type="EMBL" id="KMO28939.1"/>
    </source>
</evidence>
<reference evidence="1 2" key="1">
    <citation type="submission" date="2015-03" db="EMBL/GenBank/DDBJ databases">
        <title>Genome sequencing of Methylobacterium variabile DSM 16961.</title>
        <authorList>
            <person name="Chaudhry V."/>
            <person name="Patil P.B."/>
        </authorList>
    </citation>
    <scope>NUCLEOTIDE SEQUENCE [LARGE SCALE GENOMIC DNA]</scope>
    <source>
        <strain evidence="1 2">DSM 16961</strain>
    </source>
</reference>
<organism evidence="1 2">
    <name type="scientific">Methylobacterium variabile</name>
    <dbReference type="NCBI Taxonomy" id="298794"/>
    <lineage>
        <taxon>Bacteria</taxon>
        <taxon>Pseudomonadati</taxon>
        <taxon>Pseudomonadota</taxon>
        <taxon>Alphaproteobacteria</taxon>
        <taxon>Hyphomicrobiales</taxon>
        <taxon>Methylobacteriaceae</taxon>
        <taxon>Methylobacterium</taxon>
    </lineage>
</organism>
<gene>
    <name evidence="1" type="ORF">VQ02_30710</name>
</gene>
<evidence type="ECO:0000313" key="2">
    <source>
        <dbReference type="Proteomes" id="UP000035955"/>
    </source>
</evidence>
<sequence>MSCLAGSGPAEAGSAAQPGQSVGLPVGAQIPHGLYWITATNFGVRQTTPGVTPLNVNTTTLAWSTPWELAGARVQFFLGAPYSAVAPQDSAWQSGFGQPLLAGQLAWDLGNDFGFSYLLGGYFPSQTRFTTQTSSLTHRFALSYVGNDWNLTAHLFYGHFLGDRPPPGAVYPDYMNLDLTATRNFGKWQIGAVAFGSTDLPTGVASYRPQGQIAVGGLIGYNFGPVNLQAFVTRDVIDRNYGGRDTRAWLRAIVPLYQDKREAAPNRTLVTREQSQ</sequence>
<proteinExistence type="predicted"/>
<dbReference type="PATRIC" id="fig|298794.3.peg.4338"/>
<dbReference type="AlphaFoldDB" id="A0A0J6S5I9"/>
<name>A0A0J6S5I9_9HYPH</name>
<accession>A0A0J6S5I9</accession>
<comment type="caution">
    <text evidence="1">The sequence shown here is derived from an EMBL/GenBank/DDBJ whole genome shotgun (WGS) entry which is preliminary data.</text>
</comment>
<dbReference type="OrthoDB" id="7343674at2"/>
<dbReference type="EMBL" id="LABY01000274">
    <property type="protein sequence ID" value="KMO28939.1"/>
    <property type="molecule type" value="Genomic_DNA"/>
</dbReference>